<dbReference type="SUPFAM" id="SSF100934">
    <property type="entry name" value="Heat shock protein 70kD (HSP70), C-terminal subdomain"/>
    <property type="match status" value="1"/>
</dbReference>
<evidence type="ECO:0000313" key="2">
    <source>
        <dbReference type="Proteomes" id="UP000288716"/>
    </source>
</evidence>
<protein>
    <submittedName>
        <fullName evidence="1">Uncharacterized protein</fullName>
    </submittedName>
</protein>
<dbReference type="InterPro" id="IPR029048">
    <property type="entry name" value="HSP70_C_sf"/>
</dbReference>
<name>A0A443RVL0_9ACAR</name>
<dbReference type="AlphaFoldDB" id="A0A443RVL0"/>
<dbReference type="EMBL" id="NCKV01026572">
    <property type="protein sequence ID" value="RWS19407.1"/>
    <property type="molecule type" value="Genomic_DNA"/>
</dbReference>
<sequence length="306" mass="35822">SEFLKAKQLFKKRKIDLISDDAVKLEKSIDKTNDWFYKSGDVITEAQFKERASTVLQMVDEINACFERAEKKKTEMTKYITSRVQDADEKINDIERDTKLDYSLKNRVSNIKEFLSKGIKNSMDVFNDTFAECIKVNNAVNNILQKVKQARNEKRASLLREVQTMIHQSPLFPFLCVCNFLYYESNIQQQLRSFEVILNEGENLSIIEMEKKYNAINDEIKKCIITLRKEQSRRAELTNEINDYLLKCGKLIEDNKSNLLSDDDEKEIQEIVTASENWSQNLQLMPTEEMESKREALAVKFTEFEK</sequence>
<dbReference type="Proteomes" id="UP000288716">
    <property type="component" value="Unassembled WGS sequence"/>
</dbReference>
<dbReference type="VEuPathDB" id="VectorBase:LDEU012633"/>
<keyword evidence="2" id="KW-1185">Reference proteome</keyword>
<gene>
    <name evidence="1" type="ORF">B4U80_12303</name>
</gene>
<evidence type="ECO:0000313" key="1">
    <source>
        <dbReference type="EMBL" id="RWS19407.1"/>
    </source>
</evidence>
<feature type="non-terminal residue" evidence="1">
    <location>
        <position position="1"/>
    </location>
</feature>
<accession>A0A443RVL0</accession>
<feature type="non-terminal residue" evidence="1">
    <location>
        <position position="306"/>
    </location>
</feature>
<organism evidence="1 2">
    <name type="scientific">Leptotrombidium deliense</name>
    <dbReference type="NCBI Taxonomy" id="299467"/>
    <lineage>
        <taxon>Eukaryota</taxon>
        <taxon>Metazoa</taxon>
        <taxon>Ecdysozoa</taxon>
        <taxon>Arthropoda</taxon>
        <taxon>Chelicerata</taxon>
        <taxon>Arachnida</taxon>
        <taxon>Acari</taxon>
        <taxon>Acariformes</taxon>
        <taxon>Trombidiformes</taxon>
        <taxon>Prostigmata</taxon>
        <taxon>Anystina</taxon>
        <taxon>Parasitengona</taxon>
        <taxon>Trombiculoidea</taxon>
        <taxon>Trombiculidae</taxon>
        <taxon>Leptotrombidium</taxon>
    </lineage>
</organism>
<reference evidence="1 2" key="1">
    <citation type="journal article" date="2018" name="Gigascience">
        <title>Genomes of trombidid mites reveal novel predicted allergens and laterally-transferred genes associated with secondary metabolism.</title>
        <authorList>
            <person name="Dong X."/>
            <person name="Chaisiri K."/>
            <person name="Xia D."/>
            <person name="Armstrong S.D."/>
            <person name="Fang Y."/>
            <person name="Donnelly M.J."/>
            <person name="Kadowaki T."/>
            <person name="McGarry J.W."/>
            <person name="Darby A.C."/>
            <person name="Makepeace B.L."/>
        </authorList>
    </citation>
    <scope>NUCLEOTIDE SEQUENCE [LARGE SCALE GENOMIC DNA]</scope>
    <source>
        <strain evidence="1">UoL-UT</strain>
    </source>
</reference>
<proteinExistence type="predicted"/>
<comment type="caution">
    <text evidence="1">The sequence shown here is derived from an EMBL/GenBank/DDBJ whole genome shotgun (WGS) entry which is preliminary data.</text>
</comment>